<keyword evidence="6 9" id="KW-0472">Membrane</keyword>
<evidence type="ECO:0000256" key="1">
    <source>
        <dbReference type="ARBA" id="ARBA00004651"/>
    </source>
</evidence>
<dbReference type="PRINTS" id="PR00260">
    <property type="entry name" value="CHEMTRNSDUCR"/>
</dbReference>
<keyword evidence="5 9" id="KW-1133">Transmembrane helix</keyword>
<dbReference type="InterPro" id="IPR003660">
    <property type="entry name" value="HAMP_dom"/>
</dbReference>
<dbReference type="InterPro" id="IPR004089">
    <property type="entry name" value="MCPsignal_dom"/>
</dbReference>
<dbReference type="EMBL" id="JBIUZV010000003">
    <property type="protein sequence ID" value="MFJ3045386.1"/>
    <property type="molecule type" value="Genomic_DNA"/>
</dbReference>
<dbReference type="Proteomes" id="UP001617427">
    <property type="component" value="Unassembled WGS sequence"/>
</dbReference>
<dbReference type="InterPro" id="IPR004090">
    <property type="entry name" value="Chemotax_Me-accpt_rcpt"/>
</dbReference>
<dbReference type="InterPro" id="IPR033480">
    <property type="entry name" value="sCache_2"/>
</dbReference>
<dbReference type="SUPFAM" id="SSF58104">
    <property type="entry name" value="Methyl-accepting chemotaxis protein (MCP) signaling domain"/>
    <property type="match status" value="1"/>
</dbReference>
<accession>A0ABW8EVC4</accession>
<protein>
    <submittedName>
        <fullName evidence="12">Methyl-accepting chemotaxis protein</fullName>
    </submittedName>
</protein>
<dbReference type="PROSITE" id="PS50111">
    <property type="entry name" value="CHEMOTAXIS_TRANSDUC_2"/>
    <property type="match status" value="1"/>
</dbReference>
<comment type="subcellular location">
    <subcellularLocation>
        <location evidence="1">Cell membrane</location>
        <topology evidence="1">Multi-pass membrane protein</topology>
    </subcellularLocation>
</comment>
<dbReference type="InterPro" id="IPR051310">
    <property type="entry name" value="MCP_chemotaxis"/>
</dbReference>
<evidence type="ECO:0000256" key="6">
    <source>
        <dbReference type="ARBA" id="ARBA00023136"/>
    </source>
</evidence>
<dbReference type="SMART" id="SM00283">
    <property type="entry name" value="MA"/>
    <property type="match status" value="1"/>
</dbReference>
<feature type="domain" description="Methyl-accepting transducer" evidence="10">
    <location>
        <begin position="155"/>
        <end position="384"/>
    </location>
</feature>
<name>A0ABW8EVC4_9BURK</name>
<proteinExistence type="inferred from homology"/>
<evidence type="ECO:0000256" key="5">
    <source>
        <dbReference type="ARBA" id="ARBA00022989"/>
    </source>
</evidence>
<gene>
    <name evidence="12" type="ORF">ACIPEN_06120</name>
</gene>
<keyword evidence="2" id="KW-1003">Cell membrane</keyword>
<evidence type="ECO:0000256" key="7">
    <source>
        <dbReference type="ARBA" id="ARBA00029447"/>
    </source>
</evidence>
<evidence type="ECO:0000256" key="9">
    <source>
        <dbReference type="SAM" id="Phobius"/>
    </source>
</evidence>
<evidence type="ECO:0000256" key="4">
    <source>
        <dbReference type="ARBA" id="ARBA00022692"/>
    </source>
</evidence>
<organism evidence="12 13">
    <name type="scientific">Herbaspirillum chlorophenolicum</name>
    <dbReference type="NCBI Taxonomy" id="211589"/>
    <lineage>
        <taxon>Bacteria</taxon>
        <taxon>Pseudomonadati</taxon>
        <taxon>Pseudomonadota</taxon>
        <taxon>Betaproteobacteria</taxon>
        <taxon>Burkholderiales</taxon>
        <taxon>Oxalobacteraceae</taxon>
        <taxon>Herbaspirillum</taxon>
    </lineage>
</organism>
<dbReference type="Pfam" id="PF00672">
    <property type="entry name" value="HAMP"/>
    <property type="match status" value="1"/>
</dbReference>
<keyword evidence="8" id="KW-0807">Transducer</keyword>
<dbReference type="Gene3D" id="1.10.287.950">
    <property type="entry name" value="Methyl-accepting chemotaxis protein"/>
    <property type="match status" value="1"/>
</dbReference>
<evidence type="ECO:0000313" key="12">
    <source>
        <dbReference type="EMBL" id="MFJ3045386.1"/>
    </source>
</evidence>
<feature type="domain" description="HAMP" evidence="11">
    <location>
        <begin position="98"/>
        <end position="150"/>
    </location>
</feature>
<dbReference type="PROSITE" id="PS50885">
    <property type="entry name" value="HAMP"/>
    <property type="match status" value="1"/>
</dbReference>
<dbReference type="Pfam" id="PF00015">
    <property type="entry name" value="MCPsignal"/>
    <property type="match status" value="1"/>
</dbReference>
<dbReference type="CDD" id="cd06225">
    <property type="entry name" value="HAMP"/>
    <property type="match status" value="1"/>
</dbReference>
<dbReference type="Gene3D" id="3.30.450.20">
    <property type="entry name" value="PAS domain"/>
    <property type="match status" value="1"/>
</dbReference>
<evidence type="ECO:0000256" key="2">
    <source>
        <dbReference type="ARBA" id="ARBA00022475"/>
    </source>
</evidence>
<evidence type="ECO:0000259" key="10">
    <source>
        <dbReference type="PROSITE" id="PS50111"/>
    </source>
</evidence>
<feature type="transmembrane region" description="Helical" evidence="9">
    <location>
        <begin position="74"/>
        <end position="96"/>
    </location>
</feature>
<dbReference type="PANTHER" id="PTHR43531:SF14">
    <property type="entry name" value="METHYL-ACCEPTING CHEMOTAXIS PROTEIN I-RELATED"/>
    <property type="match status" value="1"/>
</dbReference>
<dbReference type="SMART" id="SM01049">
    <property type="entry name" value="Cache_2"/>
    <property type="match status" value="1"/>
</dbReference>
<dbReference type="SMART" id="SM00304">
    <property type="entry name" value="HAMP"/>
    <property type="match status" value="1"/>
</dbReference>
<evidence type="ECO:0000256" key="8">
    <source>
        <dbReference type="PROSITE-ProRule" id="PRU00284"/>
    </source>
</evidence>
<comment type="caution">
    <text evidence="12">The sequence shown here is derived from an EMBL/GenBank/DDBJ whole genome shotgun (WGS) entry which is preliminary data.</text>
</comment>
<keyword evidence="4 9" id="KW-0812">Transmembrane</keyword>
<keyword evidence="13" id="KW-1185">Reference proteome</keyword>
<keyword evidence="3" id="KW-0488">Methylation</keyword>
<evidence type="ECO:0000313" key="13">
    <source>
        <dbReference type="Proteomes" id="UP001617427"/>
    </source>
</evidence>
<comment type="similarity">
    <text evidence="7">Belongs to the methyl-accepting chemotaxis (MCP) protein family.</text>
</comment>
<sequence length="526" mass="55640">MDLRWCSIRTRLAGAFALLFILLAVLAAIVGFNDIARQDELARQLASLGQGIGRQELQAIAKIVAEAEAARTMLLQYAAGGAVLVAALAGAVAWLVGRSITHPLEAALSLARRVATGDLSSDIAAKGKDEISDLLRALQAMNGNLKKIVGDVRVGTQVIAEASDQIADGNSALSSRTESQASSLQQTASSMEQLTSMVSQNAGHAEQANQVVAVASGSAVRGGKVVEQVRDIMGAINDSSTRIVDIISVIDGIAFQTNILALNASVEAARAGEQGRGFAVVASEVRSLAQRSAVAAREIKVLIDESVQKVKSGNLLAGQAEGAMHDIVRSVAQVEGIIAEISQAGREQSHGITEINHAVAQMDKMTQQNALLVENAASSALKMQQLATSLAQSVAAFRLENSSDAAIAMVKRAVRHVQANGTEAALADFSLPAPEFRQRDLYINAIDLNGNTLAHGDNKKLIGRNLIDMKDADGKPFIRHFVETAKSAGQGWVDYRWQNPVTGLLEEKRTYIELVDGLVLGCGVYK</sequence>
<reference evidence="12 13" key="1">
    <citation type="submission" date="2024-10" db="EMBL/GenBank/DDBJ databases">
        <title>The Natural Products Discovery Center: Release of the First 8490 Sequenced Strains for Exploring Actinobacteria Biosynthetic Diversity.</title>
        <authorList>
            <person name="Kalkreuter E."/>
            <person name="Kautsar S.A."/>
            <person name="Yang D."/>
            <person name="Bader C.D."/>
            <person name="Teijaro C.N."/>
            <person name="Fluegel L."/>
            <person name="Davis C.M."/>
            <person name="Simpson J.R."/>
            <person name="Lauterbach L."/>
            <person name="Steele A.D."/>
            <person name="Gui C."/>
            <person name="Meng S."/>
            <person name="Li G."/>
            <person name="Viehrig K."/>
            <person name="Ye F."/>
            <person name="Su P."/>
            <person name="Kiefer A.F."/>
            <person name="Nichols A."/>
            <person name="Cepeda A.J."/>
            <person name="Yan W."/>
            <person name="Fan B."/>
            <person name="Jiang Y."/>
            <person name="Adhikari A."/>
            <person name="Zheng C.-J."/>
            <person name="Schuster L."/>
            <person name="Cowan T.M."/>
            <person name="Smanski M.J."/>
            <person name="Chevrette M.G."/>
            <person name="De Carvalho L.P.S."/>
            <person name="Shen B."/>
        </authorList>
    </citation>
    <scope>NUCLEOTIDE SEQUENCE [LARGE SCALE GENOMIC DNA]</scope>
    <source>
        <strain evidence="12 13">NPDC087045</strain>
    </source>
</reference>
<dbReference type="PANTHER" id="PTHR43531">
    <property type="entry name" value="PROTEIN ICFG"/>
    <property type="match status" value="1"/>
</dbReference>
<dbReference type="Pfam" id="PF17200">
    <property type="entry name" value="sCache_2"/>
    <property type="match status" value="1"/>
</dbReference>
<dbReference type="Gene3D" id="6.10.340.10">
    <property type="match status" value="1"/>
</dbReference>
<dbReference type="CDD" id="cd11386">
    <property type="entry name" value="MCP_signal"/>
    <property type="match status" value="1"/>
</dbReference>
<evidence type="ECO:0000256" key="3">
    <source>
        <dbReference type="ARBA" id="ARBA00022481"/>
    </source>
</evidence>
<evidence type="ECO:0000259" key="11">
    <source>
        <dbReference type="PROSITE" id="PS50885"/>
    </source>
</evidence>
<dbReference type="RefSeq" id="WP_050468022.1">
    <property type="nucleotide sequence ID" value="NZ_JBIUZV010000003.1"/>
</dbReference>